<feature type="transmembrane region" description="Helical" evidence="8">
    <location>
        <begin position="6"/>
        <end position="24"/>
    </location>
</feature>
<feature type="transmembrane region" description="Helical" evidence="8">
    <location>
        <begin position="81"/>
        <end position="103"/>
    </location>
</feature>
<evidence type="ECO:0000313" key="10">
    <source>
        <dbReference type="EMBL" id="HIY74501.1"/>
    </source>
</evidence>
<dbReference type="PANTHER" id="PTHR34390">
    <property type="entry name" value="UPF0442 PROTEIN YJJB-RELATED"/>
    <property type="match status" value="1"/>
</dbReference>
<gene>
    <name evidence="10" type="ORF">H9826_11140</name>
</gene>
<protein>
    <submittedName>
        <fullName evidence="10">Threonine/serine exporter family protein</fullName>
    </submittedName>
</protein>
<keyword evidence="6 8" id="KW-0472">Membrane</keyword>
<dbReference type="PANTHER" id="PTHR34390:SF1">
    <property type="entry name" value="SUCCINATE TRANSPORTER SUBUNIT YJJB-RELATED"/>
    <property type="match status" value="1"/>
</dbReference>
<evidence type="ECO:0000256" key="8">
    <source>
        <dbReference type="SAM" id="Phobius"/>
    </source>
</evidence>
<comment type="similarity">
    <text evidence="7">Belongs to the ThrE exporter (TC 2.A.79) family.</text>
</comment>
<feature type="transmembrane region" description="Helical" evidence="8">
    <location>
        <begin position="123"/>
        <end position="146"/>
    </location>
</feature>
<name>A0A9D2CE03_9FIRM</name>
<reference evidence="10" key="2">
    <citation type="submission" date="2021-04" db="EMBL/GenBank/DDBJ databases">
        <authorList>
            <person name="Gilroy R."/>
        </authorList>
    </citation>
    <scope>NUCLEOTIDE SEQUENCE</scope>
    <source>
        <strain evidence="10">CHK33-7979</strain>
    </source>
</reference>
<dbReference type="InterPro" id="IPR050539">
    <property type="entry name" value="ThrE_Dicarb/AminoAcid_Exp"/>
</dbReference>
<reference evidence="10" key="1">
    <citation type="journal article" date="2021" name="PeerJ">
        <title>Extensive microbial diversity within the chicken gut microbiome revealed by metagenomics and culture.</title>
        <authorList>
            <person name="Gilroy R."/>
            <person name="Ravi A."/>
            <person name="Getino M."/>
            <person name="Pursley I."/>
            <person name="Horton D.L."/>
            <person name="Alikhan N.F."/>
            <person name="Baker D."/>
            <person name="Gharbi K."/>
            <person name="Hall N."/>
            <person name="Watson M."/>
            <person name="Adriaenssens E.M."/>
            <person name="Foster-Nyarko E."/>
            <person name="Jarju S."/>
            <person name="Secka A."/>
            <person name="Antonio M."/>
            <person name="Oren A."/>
            <person name="Chaudhuri R.R."/>
            <person name="La Ragione R."/>
            <person name="Hildebrand F."/>
            <person name="Pallen M.J."/>
        </authorList>
    </citation>
    <scope>NUCLEOTIDE SEQUENCE</scope>
    <source>
        <strain evidence="10">CHK33-7979</strain>
    </source>
</reference>
<dbReference type="EMBL" id="DXCX01000121">
    <property type="protein sequence ID" value="HIY74501.1"/>
    <property type="molecule type" value="Genomic_DNA"/>
</dbReference>
<dbReference type="AlphaFoldDB" id="A0A9D2CE03"/>
<evidence type="ECO:0000256" key="3">
    <source>
        <dbReference type="ARBA" id="ARBA00022519"/>
    </source>
</evidence>
<keyword evidence="3" id="KW-0997">Cell inner membrane</keyword>
<dbReference type="Pfam" id="PF12821">
    <property type="entry name" value="ThrE_2"/>
    <property type="match status" value="1"/>
</dbReference>
<evidence type="ECO:0000313" key="11">
    <source>
        <dbReference type="Proteomes" id="UP000886824"/>
    </source>
</evidence>
<evidence type="ECO:0000256" key="2">
    <source>
        <dbReference type="ARBA" id="ARBA00022475"/>
    </source>
</evidence>
<organism evidence="10 11">
    <name type="scientific">Candidatus Intestinimonas merdavium</name>
    <dbReference type="NCBI Taxonomy" id="2838622"/>
    <lineage>
        <taxon>Bacteria</taxon>
        <taxon>Bacillati</taxon>
        <taxon>Bacillota</taxon>
        <taxon>Clostridia</taxon>
        <taxon>Eubacteriales</taxon>
        <taxon>Intestinimonas</taxon>
    </lineage>
</organism>
<evidence type="ECO:0000256" key="1">
    <source>
        <dbReference type="ARBA" id="ARBA00004651"/>
    </source>
</evidence>
<dbReference type="GO" id="GO:0015744">
    <property type="term" value="P:succinate transport"/>
    <property type="evidence" value="ECO:0007669"/>
    <property type="project" value="TreeGrafter"/>
</dbReference>
<evidence type="ECO:0000256" key="6">
    <source>
        <dbReference type="ARBA" id="ARBA00023136"/>
    </source>
</evidence>
<evidence type="ECO:0000259" key="9">
    <source>
        <dbReference type="Pfam" id="PF12821"/>
    </source>
</evidence>
<accession>A0A9D2CE03</accession>
<feature type="domain" description="Threonine/Serine exporter ThrE" evidence="9">
    <location>
        <begin position="9"/>
        <end position="134"/>
    </location>
</feature>
<evidence type="ECO:0000256" key="5">
    <source>
        <dbReference type="ARBA" id="ARBA00022989"/>
    </source>
</evidence>
<keyword evidence="2" id="KW-1003">Cell membrane</keyword>
<comment type="subcellular location">
    <subcellularLocation>
        <location evidence="1">Cell membrane</location>
        <topology evidence="1">Multi-pass membrane protein</topology>
    </subcellularLocation>
</comment>
<dbReference type="GO" id="GO:0005886">
    <property type="term" value="C:plasma membrane"/>
    <property type="evidence" value="ECO:0007669"/>
    <property type="project" value="UniProtKB-SubCell"/>
</dbReference>
<evidence type="ECO:0000256" key="4">
    <source>
        <dbReference type="ARBA" id="ARBA00022692"/>
    </source>
</evidence>
<comment type="caution">
    <text evidence="10">The sequence shown here is derived from an EMBL/GenBank/DDBJ whole genome shotgun (WGS) entry which is preliminary data.</text>
</comment>
<sequence length="151" mass="16282">MDGLEWIVQVLAAAVGTAAFALLFSVPPNCYFRCGVIGGLGWLCYLSLDRLGMGSILSVFAATALVVFCSRYSAVRRRCPVTLFLIPGIFPLVPGAGIYWTAYYVVTDQVTLAAQKGFSTLKAAVAIVLGILLVFELPQSVFRVLAGRREQ</sequence>
<dbReference type="InterPro" id="IPR024528">
    <property type="entry name" value="ThrE_2"/>
</dbReference>
<dbReference type="Proteomes" id="UP000886824">
    <property type="component" value="Unassembled WGS sequence"/>
</dbReference>
<evidence type="ECO:0000256" key="7">
    <source>
        <dbReference type="ARBA" id="ARBA00034125"/>
    </source>
</evidence>
<feature type="transmembrane region" description="Helical" evidence="8">
    <location>
        <begin position="54"/>
        <end position="74"/>
    </location>
</feature>
<proteinExistence type="inferred from homology"/>
<keyword evidence="4 8" id="KW-0812">Transmembrane</keyword>
<keyword evidence="5 8" id="KW-1133">Transmembrane helix</keyword>